<evidence type="ECO:0000313" key="1">
    <source>
        <dbReference type="EMBL" id="SEK81654.1"/>
    </source>
</evidence>
<accession>A0A1H7K515</accession>
<reference evidence="2" key="1">
    <citation type="submission" date="2016-10" db="EMBL/GenBank/DDBJ databases">
        <authorList>
            <person name="Varghese N."/>
        </authorList>
    </citation>
    <scope>NUCLEOTIDE SEQUENCE [LARGE SCALE GENOMIC DNA]</scope>
    <source>
        <strain evidence="2">ACV-9</strain>
    </source>
</reference>
<evidence type="ECO:0000313" key="2">
    <source>
        <dbReference type="Proteomes" id="UP000182321"/>
    </source>
</evidence>
<dbReference type="EMBL" id="FNZX01000011">
    <property type="protein sequence ID" value="SEK81654.1"/>
    <property type="molecule type" value="Genomic_DNA"/>
</dbReference>
<sequence>MAVISELIRSEADGTISFGDYTLADKKKLEDYKHDGDLYKVKTFSDITKLERNGMFVYESVPGTAVEKFNCTSDSVSFTVEGKEDAMITLELEPETSYDITVNGASAGQMKTNLGGKLNLSVELDPGVAVAVQVSRV</sequence>
<proteinExistence type="predicted"/>
<evidence type="ECO:0008006" key="3">
    <source>
        <dbReference type="Google" id="ProtNLM"/>
    </source>
</evidence>
<dbReference type="Proteomes" id="UP000182321">
    <property type="component" value="Unassembled WGS sequence"/>
</dbReference>
<gene>
    <name evidence="1" type="ORF">SAMN02910377_01918</name>
</gene>
<name>A0A1H7K515_9FIRM</name>
<organism evidence="1 2">
    <name type="scientific">Pseudobutyrivibrio ruminis</name>
    <dbReference type="NCBI Taxonomy" id="46206"/>
    <lineage>
        <taxon>Bacteria</taxon>
        <taxon>Bacillati</taxon>
        <taxon>Bacillota</taxon>
        <taxon>Clostridia</taxon>
        <taxon>Lachnospirales</taxon>
        <taxon>Lachnospiraceae</taxon>
        <taxon>Pseudobutyrivibrio</taxon>
    </lineage>
</organism>
<keyword evidence="2" id="KW-1185">Reference proteome</keyword>
<dbReference type="RefSeq" id="WP_074791377.1">
    <property type="nucleotide sequence ID" value="NZ_FNZX01000011.1"/>
</dbReference>
<dbReference type="AlphaFoldDB" id="A0A1H7K515"/>
<protein>
    <recommendedName>
        <fullName evidence="3">Endosialidase</fullName>
    </recommendedName>
</protein>
<dbReference type="eggNOG" id="ENOG5031JM9">
    <property type="taxonomic scope" value="Bacteria"/>
</dbReference>